<feature type="domain" description="Protein kinase" evidence="11">
    <location>
        <begin position="43"/>
        <end position="307"/>
    </location>
</feature>
<evidence type="ECO:0000256" key="5">
    <source>
        <dbReference type="ARBA" id="ARBA00022777"/>
    </source>
</evidence>
<feature type="region of interest" description="Disordered" evidence="10">
    <location>
        <begin position="341"/>
        <end position="365"/>
    </location>
</feature>
<dbReference type="InterPro" id="IPR008271">
    <property type="entry name" value="Ser/Thr_kinase_AS"/>
</dbReference>
<dbReference type="InterPro" id="IPR011009">
    <property type="entry name" value="Kinase-like_dom_sf"/>
</dbReference>
<dbReference type="InterPro" id="IPR051131">
    <property type="entry name" value="NEK_Ser/Thr_kinase_NIMA"/>
</dbReference>
<dbReference type="PROSITE" id="PS00108">
    <property type="entry name" value="PROTEIN_KINASE_ST"/>
    <property type="match status" value="1"/>
</dbReference>
<gene>
    <name evidence="12" type="ORF">Agub_g14289</name>
</gene>
<dbReference type="SMART" id="SM00220">
    <property type="entry name" value="S_TKc"/>
    <property type="match status" value="1"/>
</dbReference>
<dbReference type="Proteomes" id="UP001054857">
    <property type="component" value="Unassembled WGS sequence"/>
</dbReference>
<dbReference type="PANTHER" id="PTHR44899">
    <property type="entry name" value="CAMK FAMILY PROTEIN KINASE"/>
    <property type="match status" value="1"/>
</dbReference>
<feature type="compositionally biased region" description="Polar residues" evidence="10">
    <location>
        <begin position="473"/>
        <end position="489"/>
    </location>
</feature>
<evidence type="ECO:0000256" key="8">
    <source>
        <dbReference type="ARBA" id="ARBA00048679"/>
    </source>
</evidence>
<keyword evidence="13" id="KW-1185">Reference proteome</keyword>
<evidence type="ECO:0000256" key="7">
    <source>
        <dbReference type="ARBA" id="ARBA00047899"/>
    </source>
</evidence>
<reference evidence="12 13" key="1">
    <citation type="journal article" date="2021" name="Sci. Rep.">
        <title>Genome sequencing of the multicellular alga Astrephomene provides insights into convergent evolution of germ-soma differentiation.</title>
        <authorList>
            <person name="Yamashita S."/>
            <person name="Yamamoto K."/>
            <person name="Matsuzaki R."/>
            <person name="Suzuki S."/>
            <person name="Yamaguchi H."/>
            <person name="Hirooka S."/>
            <person name="Minakuchi Y."/>
            <person name="Miyagishima S."/>
            <person name="Kawachi M."/>
            <person name="Toyoda A."/>
            <person name="Nozaki H."/>
        </authorList>
    </citation>
    <scope>NUCLEOTIDE SEQUENCE [LARGE SCALE GENOMIC DNA]</scope>
    <source>
        <strain evidence="12 13">NIES-4017</strain>
    </source>
</reference>
<dbReference type="GO" id="GO:0004674">
    <property type="term" value="F:protein serine/threonine kinase activity"/>
    <property type="evidence" value="ECO:0007669"/>
    <property type="project" value="UniProtKB-KW"/>
</dbReference>
<evidence type="ECO:0000256" key="6">
    <source>
        <dbReference type="ARBA" id="ARBA00022840"/>
    </source>
</evidence>
<dbReference type="InterPro" id="IPR017441">
    <property type="entry name" value="Protein_kinase_ATP_BS"/>
</dbReference>
<dbReference type="InterPro" id="IPR000719">
    <property type="entry name" value="Prot_kinase_dom"/>
</dbReference>
<evidence type="ECO:0000259" key="11">
    <source>
        <dbReference type="PROSITE" id="PS50011"/>
    </source>
</evidence>
<feature type="region of interest" description="Disordered" evidence="10">
    <location>
        <begin position="387"/>
        <end position="431"/>
    </location>
</feature>
<dbReference type="Pfam" id="PF00069">
    <property type="entry name" value="Pkinase"/>
    <property type="match status" value="1"/>
</dbReference>
<feature type="non-terminal residue" evidence="12">
    <location>
        <position position="1"/>
    </location>
</feature>
<dbReference type="Gene3D" id="1.10.510.10">
    <property type="entry name" value="Transferase(Phosphotransferase) domain 1"/>
    <property type="match status" value="1"/>
</dbReference>
<evidence type="ECO:0000256" key="3">
    <source>
        <dbReference type="ARBA" id="ARBA00022679"/>
    </source>
</evidence>
<comment type="catalytic activity">
    <reaction evidence="7">
        <text>L-threonyl-[protein] + ATP = O-phospho-L-threonyl-[protein] + ADP + H(+)</text>
        <dbReference type="Rhea" id="RHEA:46608"/>
        <dbReference type="Rhea" id="RHEA-COMP:11060"/>
        <dbReference type="Rhea" id="RHEA-COMP:11605"/>
        <dbReference type="ChEBI" id="CHEBI:15378"/>
        <dbReference type="ChEBI" id="CHEBI:30013"/>
        <dbReference type="ChEBI" id="CHEBI:30616"/>
        <dbReference type="ChEBI" id="CHEBI:61977"/>
        <dbReference type="ChEBI" id="CHEBI:456216"/>
        <dbReference type="EC" id="2.7.11.1"/>
    </reaction>
</comment>
<evidence type="ECO:0000256" key="1">
    <source>
        <dbReference type="ARBA" id="ARBA00012513"/>
    </source>
</evidence>
<evidence type="ECO:0000256" key="10">
    <source>
        <dbReference type="SAM" id="MobiDB-lite"/>
    </source>
</evidence>
<evidence type="ECO:0000256" key="2">
    <source>
        <dbReference type="ARBA" id="ARBA00022527"/>
    </source>
</evidence>
<name>A0AAD3E5F8_9CHLO</name>
<sequence>MILHIQVHSAFTCPIETVYPYGRLAENHWLHSAPSRSIGMDLYDELELIGKGTYGKVFKVRNKSDGQVYVIKKVQFDGAAQSEAEAALREGQVLSLLRHPHVVPYKEFFKHTDGDVCLVMALCEGGDLLRYIRELRKHGKTVPEPQVWQWLVQLLLSLSYVHSKRILHRDVKTQNIFLSEGKVLLGDFGLAKQLQRTFEMARTPIGTPYYMAPEIYEEQPYSFKSDVWALGCVVYEMMTGKAAFAADNLSRVVLRVIRGQYDPLPESYSSALRAVVTSMLCKEVRARPDANTLLTVPAVVPHVQSYLESLTTEGPGGWATWRMKLPLAAIMQMSQALEAAGVPLPSSAPPPPSDADPANPRASYDGFSAATATATAVTATTGTPAAATADLPSQKPEGGVAAGPAAVGGATGGNTRAGKLPPLPGGGAAGGRLPPIRTPYGLASPFMVGGLYAPDKYAELQVLAQQMIAIRSSQTGEGSAPQSANTTPTHANRRHNNNGNAFAAATATCAEGNAVANGGGSSSVGGSSYTSYGISVHEEEEAAVAAAADVRQGGAVAEAVAMSYDGCTESAEVRALDRTLLHTLEVARKAAADSPTAAASEGGSAAAAIDEAWLAAGLPQGGFGFGAAPAAAAAAGGAAGASHHHHHHHHHHHKHAAPDQEHEEEDDYEDDTFEEDDGEDDDGFASLSQVTLHTQSLSQRRANLERRLEERLGEPLMRQVMQVVASARQAISAAGGFGAGASAATEVALAAAEVQLRRQLDSLLPPAEGGGGG</sequence>
<evidence type="ECO:0000256" key="4">
    <source>
        <dbReference type="ARBA" id="ARBA00022741"/>
    </source>
</evidence>
<keyword evidence="4 9" id="KW-0547">Nucleotide-binding</keyword>
<feature type="compositionally biased region" description="Low complexity" evidence="10">
    <location>
        <begin position="355"/>
        <end position="365"/>
    </location>
</feature>
<feature type="region of interest" description="Disordered" evidence="10">
    <location>
        <begin position="636"/>
        <end position="684"/>
    </location>
</feature>
<feature type="region of interest" description="Disordered" evidence="10">
    <location>
        <begin position="473"/>
        <end position="494"/>
    </location>
</feature>
<dbReference type="AlphaFoldDB" id="A0AAD3E5F8"/>
<dbReference type="EMBL" id="BMAR01000055">
    <property type="protein sequence ID" value="GFR51826.1"/>
    <property type="molecule type" value="Genomic_DNA"/>
</dbReference>
<feature type="compositionally biased region" description="Basic residues" evidence="10">
    <location>
        <begin position="642"/>
        <end position="655"/>
    </location>
</feature>
<feature type="compositionally biased region" description="Acidic residues" evidence="10">
    <location>
        <begin position="661"/>
        <end position="683"/>
    </location>
</feature>
<organism evidence="12 13">
    <name type="scientific">Astrephomene gubernaculifera</name>
    <dbReference type="NCBI Taxonomy" id="47775"/>
    <lineage>
        <taxon>Eukaryota</taxon>
        <taxon>Viridiplantae</taxon>
        <taxon>Chlorophyta</taxon>
        <taxon>core chlorophytes</taxon>
        <taxon>Chlorophyceae</taxon>
        <taxon>CS clade</taxon>
        <taxon>Chlamydomonadales</taxon>
        <taxon>Astrephomenaceae</taxon>
        <taxon>Astrephomene</taxon>
    </lineage>
</organism>
<feature type="binding site" evidence="9">
    <location>
        <position position="73"/>
    </location>
    <ligand>
        <name>ATP</name>
        <dbReference type="ChEBI" id="CHEBI:30616"/>
    </ligand>
</feature>
<keyword evidence="6 9" id="KW-0067">ATP-binding</keyword>
<dbReference type="PROSITE" id="PS00107">
    <property type="entry name" value="PROTEIN_KINASE_ATP"/>
    <property type="match status" value="1"/>
</dbReference>
<evidence type="ECO:0000313" key="13">
    <source>
        <dbReference type="Proteomes" id="UP001054857"/>
    </source>
</evidence>
<keyword evidence="2" id="KW-0723">Serine/threonine-protein kinase</keyword>
<evidence type="ECO:0000313" key="12">
    <source>
        <dbReference type="EMBL" id="GFR51826.1"/>
    </source>
</evidence>
<keyword evidence="3" id="KW-0808">Transferase</keyword>
<keyword evidence="5" id="KW-0418">Kinase</keyword>
<dbReference type="EC" id="2.7.11.1" evidence="1"/>
<feature type="compositionally biased region" description="Low complexity" evidence="10">
    <location>
        <begin position="398"/>
        <end position="420"/>
    </location>
</feature>
<dbReference type="Gene3D" id="3.30.200.20">
    <property type="entry name" value="Phosphorylase Kinase, domain 1"/>
    <property type="match status" value="1"/>
</dbReference>
<dbReference type="SUPFAM" id="SSF56112">
    <property type="entry name" value="Protein kinase-like (PK-like)"/>
    <property type="match status" value="1"/>
</dbReference>
<protein>
    <recommendedName>
        <fullName evidence="1">non-specific serine/threonine protein kinase</fullName>
        <ecNumber evidence="1">2.7.11.1</ecNumber>
    </recommendedName>
</protein>
<comment type="catalytic activity">
    <reaction evidence="8">
        <text>L-seryl-[protein] + ATP = O-phospho-L-seryl-[protein] + ADP + H(+)</text>
        <dbReference type="Rhea" id="RHEA:17989"/>
        <dbReference type="Rhea" id="RHEA-COMP:9863"/>
        <dbReference type="Rhea" id="RHEA-COMP:11604"/>
        <dbReference type="ChEBI" id="CHEBI:15378"/>
        <dbReference type="ChEBI" id="CHEBI:29999"/>
        <dbReference type="ChEBI" id="CHEBI:30616"/>
        <dbReference type="ChEBI" id="CHEBI:83421"/>
        <dbReference type="ChEBI" id="CHEBI:456216"/>
        <dbReference type="EC" id="2.7.11.1"/>
    </reaction>
</comment>
<dbReference type="GO" id="GO:0005524">
    <property type="term" value="F:ATP binding"/>
    <property type="evidence" value="ECO:0007669"/>
    <property type="project" value="UniProtKB-UniRule"/>
</dbReference>
<accession>A0AAD3E5F8</accession>
<comment type="caution">
    <text evidence="12">The sequence shown here is derived from an EMBL/GenBank/DDBJ whole genome shotgun (WGS) entry which is preliminary data.</text>
</comment>
<evidence type="ECO:0000256" key="9">
    <source>
        <dbReference type="PROSITE-ProRule" id="PRU10141"/>
    </source>
</evidence>
<proteinExistence type="predicted"/>
<dbReference type="PROSITE" id="PS50011">
    <property type="entry name" value="PROTEIN_KINASE_DOM"/>
    <property type="match status" value="1"/>
</dbReference>
<dbReference type="CDD" id="cd08215">
    <property type="entry name" value="STKc_Nek"/>
    <property type="match status" value="1"/>
</dbReference>